<protein>
    <submittedName>
        <fullName evidence="10">Lipoprotein-releasing system transmembrane protein LolE</fullName>
    </submittedName>
</protein>
<dbReference type="InterPro" id="IPR025857">
    <property type="entry name" value="MacB_PCD"/>
</dbReference>
<dbReference type="AlphaFoldDB" id="A0A7Z0VMA4"/>
<keyword evidence="4 7" id="KW-0812">Transmembrane</keyword>
<dbReference type="InterPro" id="IPR051447">
    <property type="entry name" value="Lipoprotein-release_system"/>
</dbReference>
<evidence type="ECO:0000256" key="6">
    <source>
        <dbReference type="ARBA" id="ARBA00023136"/>
    </source>
</evidence>
<dbReference type="PANTHER" id="PTHR30489">
    <property type="entry name" value="LIPOPROTEIN-RELEASING SYSTEM TRANSMEMBRANE PROTEIN LOLE"/>
    <property type="match status" value="1"/>
</dbReference>
<organism evidence="10 11">
    <name type="scientific">Candidatus Thiodiazotropha endolucinida</name>
    <dbReference type="NCBI Taxonomy" id="1655433"/>
    <lineage>
        <taxon>Bacteria</taxon>
        <taxon>Pseudomonadati</taxon>
        <taxon>Pseudomonadota</taxon>
        <taxon>Gammaproteobacteria</taxon>
        <taxon>Chromatiales</taxon>
        <taxon>Sedimenticolaceae</taxon>
        <taxon>Candidatus Thiodiazotropha</taxon>
    </lineage>
</organism>
<evidence type="ECO:0000313" key="11">
    <source>
        <dbReference type="Proteomes" id="UP000094769"/>
    </source>
</evidence>
<dbReference type="Pfam" id="PF12704">
    <property type="entry name" value="MacB_PCD"/>
    <property type="match status" value="1"/>
</dbReference>
<feature type="transmembrane region" description="Helical" evidence="7">
    <location>
        <begin position="385"/>
        <end position="402"/>
    </location>
</feature>
<feature type="transmembrane region" description="Helical" evidence="7">
    <location>
        <begin position="275"/>
        <end position="300"/>
    </location>
</feature>
<evidence type="ECO:0000256" key="4">
    <source>
        <dbReference type="ARBA" id="ARBA00022692"/>
    </source>
</evidence>
<dbReference type="Proteomes" id="UP000094769">
    <property type="component" value="Unassembled WGS sequence"/>
</dbReference>
<name>A0A7Z0VMA4_9GAMM</name>
<dbReference type="OrthoDB" id="9770036at2"/>
<proteinExistence type="inferred from homology"/>
<evidence type="ECO:0000313" key="10">
    <source>
        <dbReference type="EMBL" id="ODJ88292.1"/>
    </source>
</evidence>
<evidence type="ECO:0000259" key="8">
    <source>
        <dbReference type="Pfam" id="PF02687"/>
    </source>
</evidence>
<feature type="transmembrane region" description="Helical" evidence="7">
    <location>
        <begin position="320"/>
        <end position="342"/>
    </location>
</feature>
<feature type="transmembrane region" description="Helical" evidence="7">
    <location>
        <begin position="28"/>
        <end position="47"/>
    </location>
</feature>
<evidence type="ECO:0000256" key="1">
    <source>
        <dbReference type="ARBA" id="ARBA00004651"/>
    </source>
</evidence>
<dbReference type="GO" id="GO:0044874">
    <property type="term" value="P:lipoprotein localization to outer membrane"/>
    <property type="evidence" value="ECO:0007669"/>
    <property type="project" value="TreeGrafter"/>
</dbReference>
<comment type="subcellular location">
    <subcellularLocation>
        <location evidence="1">Cell membrane</location>
        <topology evidence="1">Multi-pass membrane protein</topology>
    </subcellularLocation>
</comment>
<dbReference type="EMBL" id="MARB01000006">
    <property type="protein sequence ID" value="ODJ88292.1"/>
    <property type="molecule type" value="Genomic_DNA"/>
</dbReference>
<comment type="similarity">
    <text evidence="2">Belongs to the ABC-4 integral membrane protein family. LolC/E subfamily.</text>
</comment>
<evidence type="ECO:0000256" key="7">
    <source>
        <dbReference type="SAM" id="Phobius"/>
    </source>
</evidence>
<feature type="domain" description="ABC3 transporter permease C-terminal" evidence="8">
    <location>
        <begin position="279"/>
        <end position="408"/>
    </location>
</feature>
<sequence length="416" mass="46511">MAESYRLSLLTYLQLASRNLLRNRRRTLITLLTMSFGIATLTLLSALNDGWLSQMKTNFILSYTGHLQIHAKGFEASQNLNDRILEPEEISRLMQGYPEIVGWTQRIRTSGLASAGGSSAGLQIMATDPEQETWVTSMDQRVTEGVWLRPGMSHDLVLGHTVAQNLGAELGDRVILMVQRLNGEMTSEVFFLRGILETGAPQIDRSLALITLNSAQQWLQMEDSVTDIVIRADNHDNTGTLYRLFAQQLSERKYEIMQWLELDPMVKQWLEFSDAYGFVVLLVVIILVLIEILNTMLISLHERQKELGVIVAIGTKRSQVFSMLLLEAVMLIFIGAILGYMAGSSIVYAVADRGINLTHFANAFEFFYMDPIIHPQLTLGSAVKILGATLIAALLAGIYPAWRATHLSLSQALRIQ</sequence>
<dbReference type="InterPro" id="IPR003838">
    <property type="entry name" value="ABC3_permease_C"/>
</dbReference>
<evidence type="ECO:0000256" key="5">
    <source>
        <dbReference type="ARBA" id="ARBA00022989"/>
    </source>
</evidence>
<keyword evidence="11" id="KW-1185">Reference proteome</keyword>
<feature type="domain" description="MacB-like periplasmic core" evidence="9">
    <location>
        <begin position="27"/>
        <end position="239"/>
    </location>
</feature>
<comment type="caution">
    <text evidence="10">The sequence shown here is derived from an EMBL/GenBank/DDBJ whole genome shotgun (WGS) entry which is preliminary data.</text>
</comment>
<accession>A0A7Z0VMA4</accession>
<dbReference type="GO" id="GO:0098797">
    <property type="term" value="C:plasma membrane protein complex"/>
    <property type="evidence" value="ECO:0007669"/>
    <property type="project" value="TreeGrafter"/>
</dbReference>
<evidence type="ECO:0000256" key="3">
    <source>
        <dbReference type="ARBA" id="ARBA00022475"/>
    </source>
</evidence>
<evidence type="ECO:0000259" key="9">
    <source>
        <dbReference type="Pfam" id="PF12704"/>
    </source>
</evidence>
<keyword evidence="3" id="KW-1003">Cell membrane</keyword>
<keyword evidence="10" id="KW-0449">Lipoprotein</keyword>
<dbReference type="Pfam" id="PF02687">
    <property type="entry name" value="FtsX"/>
    <property type="match status" value="1"/>
</dbReference>
<dbReference type="PANTHER" id="PTHR30489:SF0">
    <property type="entry name" value="LIPOPROTEIN-RELEASING SYSTEM TRANSMEMBRANE PROTEIN LOLE"/>
    <property type="match status" value="1"/>
</dbReference>
<reference evidence="10 11" key="1">
    <citation type="submission" date="2016-06" db="EMBL/GenBank/DDBJ databases">
        <title>Genome sequence of endosymbiont of Candidatus Endolucinida thiodiazotropha.</title>
        <authorList>
            <person name="Poehlein A."/>
            <person name="Koenig S."/>
            <person name="Heiden S.E."/>
            <person name="Thuermer A."/>
            <person name="Voget S."/>
            <person name="Daniel R."/>
            <person name="Markert S."/>
            <person name="Gros O."/>
            <person name="Schweder T."/>
        </authorList>
    </citation>
    <scope>NUCLEOTIDE SEQUENCE [LARGE SCALE GENOMIC DNA]</scope>
    <source>
        <strain evidence="10 11">COS</strain>
    </source>
</reference>
<gene>
    <name evidence="10" type="primary">lolE_1</name>
    <name evidence="10" type="ORF">CODIS_12930</name>
</gene>
<keyword evidence="6 7" id="KW-0472">Membrane</keyword>
<dbReference type="RefSeq" id="WP_069122388.1">
    <property type="nucleotide sequence ID" value="NZ_MARB01000006.1"/>
</dbReference>
<evidence type="ECO:0000256" key="2">
    <source>
        <dbReference type="ARBA" id="ARBA00005236"/>
    </source>
</evidence>
<keyword evidence="5 7" id="KW-1133">Transmembrane helix</keyword>